<organism evidence="2 3">
    <name type="scientific">Burkholderia singularis</name>
    <dbReference type="NCBI Taxonomy" id="1503053"/>
    <lineage>
        <taxon>Bacteria</taxon>
        <taxon>Pseudomonadati</taxon>
        <taxon>Pseudomonadota</taxon>
        <taxon>Betaproteobacteria</taxon>
        <taxon>Burkholderiales</taxon>
        <taxon>Burkholderiaceae</taxon>
        <taxon>Burkholderia</taxon>
        <taxon>pseudomallei group</taxon>
    </lineage>
</organism>
<accession>A0A238H6D4</accession>
<dbReference type="Proteomes" id="UP000198460">
    <property type="component" value="Unassembled WGS sequence"/>
</dbReference>
<feature type="compositionally biased region" description="Polar residues" evidence="1">
    <location>
        <begin position="1"/>
        <end position="14"/>
    </location>
</feature>
<proteinExistence type="predicted"/>
<gene>
    <name evidence="2" type="ORF">BSIN_0428</name>
</gene>
<evidence type="ECO:0000256" key="1">
    <source>
        <dbReference type="SAM" id="MobiDB-lite"/>
    </source>
</evidence>
<evidence type="ECO:0000313" key="2">
    <source>
        <dbReference type="EMBL" id="SMG00778.1"/>
    </source>
</evidence>
<reference evidence="2 3" key="1">
    <citation type="submission" date="2017-04" db="EMBL/GenBank/DDBJ databases">
        <authorList>
            <person name="Afonso C.L."/>
            <person name="Miller P.J."/>
            <person name="Scott M.A."/>
            <person name="Spackman E."/>
            <person name="Goraichik I."/>
            <person name="Dimitrov K.M."/>
            <person name="Suarez D.L."/>
            <person name="Swayne D.E."/>
        </authorList>
    </citation>
    <scope>NUCLEOTIDE SEQUENCE [LARGE SCALE GENOMIC DNA]</scope>
    <source>
        <strain evidence="2">LMG 28154</strain>
    </source>
</reference>
<feature type="region of interest" description="Disordered" evidence="1">
    <location>
        <begin position="1"/>
        <end position="50"/>
    </location>
</feature>
<evidence type="ECO:0000313" key="3">
    <source>
        <dbReference type="Proteomes" id="UP000198460"/>
    </source>
</evidence>
<sequence>MTDHTSPQPESPTDPTRDPEEDAFAPPSSGHHHHHEHPQKPQEPPSKDPV</sequence>
<dbReference type="EMBL" id="FXAN01000061">
    <property type="protein sequence ID" value="SMG00778.1"/>
    <property type="molecule type" value="Genomic_DNA"/>
</dbReference>
<protein>
    <submittedName>
        <fullName evidence="2">Uncharacterized protein</fullName>
    </submittedName>
</protein>
<dbReference type="AlphaFoldDB" id="A0A238H6D4"/>
<name>A0A238H6D4_9BURK</name>